<dbReference type="Pfam" id="PF00394">
    <property type="entry name" value="Cu-oxidase"/>
    <property type="match status" value="1"/>
</dbReference>
<dbReference type="InterPro" id="IPR001117">
    <property type="entry name" value="Cu-oxidase_2nd"/>
</dbReference>
<dbReference type="PANTHER" id="PTHR11709:SF361">
    <property type="entry name" value="IRON TRANSPORT MULTICOPPER OXIDASE FET3"/>
    <property type="match status" value="1"/>
</dbReference>
<dbReference type="AlphaFoldDB" id="A0A166TME1"/>
<feature type="non-terminal residue" evidence="10">
    <location>
        <position position="1"/>
    </location>
</feature>
<keyword evidence="5" id="KW-0186">Copper</keyword>
<dbReference type="InterPro" id="IPR011706">
    <property type="entry name" value="Cu-oxidase_C"/>
</dbReference>
<dbReference type="GO" id="GO:0033215">
    <property type="term" value="P:reductive iron assimilation"/>
    <property type="evidence" value="ECO:0007669"/>
    <property type="project" value="TreeGrafter"/>
</dbReference>
<evidence type="ECO:0000256" key="4">
    <source>
        <dbReference type="ARBA" id="ARBA00023002"/>
    </source>
</evidence>
<evidence type="ECO:0000313" key="11">
    <source>
        <dbReference type="Proteomes" id="UP000076552"/>
    </source>
</evidence>
<dbReference type="Gene3D" id="2.60.40.420">
    <property type="entry name" value="Cupredoxins - blue copper proteins"/>
    <property type="match status" value="3"/>
</dbReference>
<evidence type="ECO:0000256" key="5">
    <source>
        <dbReference type="ARBA" id="ARBA00023008"/>
    </source>
</evidence>
<dbReference type="InterPro" id="IPR045087">
    <property type="entry name" value="Cu-oxidase_fam"/>
</dbReference>
<dbReference type="EMBL" id="LFIV01000061">
    <property type="protein sequence ID" value="KZL72261.1"/>
    <property type="molecule type" value="Genomic_DNA"/>
</dbReference>
<dbReference type="CDD" id="cd13877">
    <property type="entry name" value="CuRO_2_Fet3p_like"/>
    <property type="match status" value="1"/>
</dbReference>
<gene>
    <name evidence="10" type="ORF">CT0861_04071</name>
</gene>
<keyword evidence="3" id="KW-0732">Signal</keyword>
<dbReference type="PANTHER" id="PTHR11709">
    <property type="entry name" value="MULTI-COPPER OXIDASE"/>
    <property type="match status" value="1"/>
</dbReference>
<dbReference type="Proteomes" id="UP000076552">
    <property type="component" value="Unassembled WGS sequence"/>
</dbReference>
<evidence type="ECO:0000313" key="10">
    <source>
        <dbReference type="EMBL" id="KZL72261.1"/>
    </source>
</evidence>
<dbReference type="GO" id="GO:0033573">
    <property type="term" value="C:high-affinity iron permease complex"/>
    <property type="evidence" value="ECO:0007669"/>
    <property type="project" value="TreeGrafter"/>
</dbReference>
<sequence length="603" mass="67171">LLPLPYVRPSFLRSFTGSINHDTLDHVGLVSRVPIMQRSLVALAWANVALAATVTFNWEATWVNAAPLGIARPVIGINGQWPCPKIEANVGDTVVVHLTNRLGNQTTGIHFHGINQVSTNSMDGPSMVTQCPLPPDMTMTYSFTADEGGTYWWHSHNMGQYPDGMRGPLIIHDPNDPYAGKYDEEYVLSVSDWYNEQAIPLTQQMFLPTNTHFAPPIPNGMVVNDGLGANFKFEKGKTYRIRMVNFAAFASFMIHFDSHDMNVIMSDSAYVKQKTTYMLRIAPAQRYDVLIKCIDRDNRNYGFLIAGDINRDYTSKEFAQSWPFNYTGQLVMFPDRPFGTDVVKEWRPSDDAVFEPFGDVAILPAATKVFQFDWQFCFDANGIPRSCVNGSPYVNQKVPTLYTAATTGENNTNPLVYGAIHPFVVNYGDIVDIVINNRDAAIHPFHLHGHHFQVVRRPVTGTGDWPGVARARLNQKPPRRDTVSVMGNSHAVIRFEATNPGVYLFHCHIEWHVEMGLTATIIEAPERLRNLTVPEDHKAACRAQGIPTAGNAAGNIDNPLDQTGMNVEPSSTYHGATYNPPVALPVAPPTKLRSRVVRTSRHV</sequence>
<organism evidence="10 11">
    <name type="scientific">Colletotrichum tofieldiae</name>
    <dbReference type="NCBI Taxonomy" id="708197"/>
    <lineage>
        <taxon>Eukaryota</taxon>
        <taxon>Fungi</taxon>
        <taxon>Dikarya</taxon>
        <taxon>Ascomycota</taxon>
        <taxon>Pezizomycotina</taxon>
        <taxon>Sordariomycetes</taxon>
        <taxon>Hypocreomycetidae</taxon>
        <taxon>Glomerellales</taxon>
        <taxon>Glomerellaceae</taxon>
        <taxon>Colletotrichum</taxon>
        <taxon>Colletotrichum spaethianum species complex</taxon>
    </lineage>
</organism>
<accession>A0A166TME1</accession>
<evidence type="ECO:0000256" key="3">
    <source>
        <dbReference type="ARBA" id="ARBA00022729"/>
    </source>
</evidence>
<keyword evidence="4" id="KW-0560">Oxidoreductase</keyword>
<evidence type="ECO:0000256" key="6">
    <source>
        <dbReference type="ARBA" id="ARBA00023180"/>
    </source>
</evidence>
<comment type="caution">
    <text evidence="10">The sequence shown here is derived from an EMBL/GenBank/DDBJ whole genome shotgun (WGS) entry which is preliminary data.</text>
</comment>
<dbReference type="Pfam" id="PF07732">
    <property type="entry name" value="Cu-oxidase_3"/>
    <property type="match status" value="1"/>
</dbReference>
<protein>
    <submittedName>
        <fullName evidence="10">Multicopper oxidase</fullName>
    </submittedName>
</protein>
<reference evidence="10 11" key="1">
    <citation type="submission" date="2015-06" db="EMBL/GenBank/DDBJ databases">
        <title>Survival trade-offs in plant roots during colonization by closely related pathogenic and mutualistic fungi.</title>
        <authorList>
            <person name="Hacquard S."/>
            <person name="Kracher B."/>
            <person name="Hiruma K."/>
            <person name="Weinman A."/>
            <person name="Muench P."/>
            <person name="Garrido Oter R."/>
            <person name="Ver Loren van Themaat E."/>
            <person name="Dallerey J.-F."/>
            <person name="Damm U."/>
            <person name="Henrissat B."/>
            <person name="Lespinet O."/>
            <person name="Thon M."/>
            <person name="Kemen E."/>
            <person name="McHardy A.C."/>
            <person name="Schulze-Lefert P."/>
            <person name="O'Connell R.J."/>
        </authorList>
    </citation>
    <scope>NUCLEOTIDE SEQUENCE [LARGE SCALE GENOMIC DNA]</scope>
    <source>
        <strain evidence="10 11">0861</strain>
    </source>
</reference>
<dbReference type="GO" id="GO:0005507">
    <property type="term" value="F:copper ion binding"/>
    <property type="evidence" value="ECO:0007669"/>
    <property type="project" value="InterPro"/>
</dbReference>
<dbReference type="STRING" id="708197.A0A166TME1"/>
<evidence type="ECO:0000256" key="1">
    <source>
        <dbReference type="ARBA" id="ARBA00010609"/>
    </source>
</evidence>
<comment type="similarity">
    <text evidence="1">Belongs to the multicopper oxidase family.</text>
</comment>
<dbReference type="PROSITE" id="PS00080">
    <property type="entry name" value="MULTICOPPER_OXIDASE2"/>
    <property type="match status" value="1"/>
</dbReference>
<name>A0A166TME1_9PEZI</name>
<dbReference type="InterPro" id="IPR008972">
    <property type="entry name" value="Cupredoxin"/>
</dbReference>
<dbReference type="InterPro" id="IPR044130">
    <property type="entry name" value="CuRO_2_Fet3-like"/>
</dbReference>
<evidence type="ECO:0000259" key="7">
    <source>
        <dbReference type="Pfam" id="PF00394"/>
    </source>
</evidence>
<evidence type="ECO:0000256" key="2">
    <source>
        <dbReference type="ARBA" id="ARBA00022723"/>
    </source>
</evidence>
<feature type="domain" description="Plastocyanin-like" evidence="8">
    <location>
        <begin position="393"/>
        <end position="526"/>
    </location>
</feature>
<feature type="domain" description="Plastocyanin-like" evidence="9">
    <location>
        <begin position="60"/>
        <end position="175"/>
    </location>
</feature>
<keyword evidence="6" id="KW-0325">Glycoprotein</keyword>
<dbReference type="Pfam" id="PF07731">
    <property type="entry name" value="Cu-oxidase_2"/>
    <property type="match status" value="1"/>
</dbReference>
<dbReference type="InterPro" id="IPR002355">
    <property type="entry name" value="Cu_oxidase_Cu_BS"/>
</dbReference>
<feature type="domain" description="Plastocyanin-like" evidence="7">
    <location>
        <begin position="184"/>
        <end position="306"/>
    </location>
</feature>
<dbReference type="GO" id="GO:0004322">
    <property type="term" value="F:ferroxidase activity"/>
    <property type="evidence" value="ECO:0007669"/>
    <property type="project" value="TreeGrafter"/>
</dbReference>
<keyword evidence="2" id="KW-0479">Metal-binding</keyword>
<dbReference type="CDD" id="cd13851">
    <property type="entry name" value="CuRO_1_Fet3p"/>
    <property type="match status" value="1"/>
</dbReference>
<keyword evidence="11" id="KW-1185">Reference proteome</keyword>
<dbReference type="PROSITE" id="PS00079">
    <property type="entry name" value="MULTICOPPER_OXIDASE1"/>
    <property type="match status" value="2"/>
</dbReference>
<dbReference type="InterPro" id="IPR011707">
    <property type="entry name" value="Cu-oxidase-like_N"/>
</dbReference>
<evidence type="ECO:0000259" key="8">
    <source>
        <dbReference type="Pfam" id="PF07731"/>
    </source>
</evidence>
<dbReference type="FunFam" id="2.60.40.420:FF:000071">
    <property type="entry name" value="Conidial pigment biosynthesis oxidase Abr1/brown 1"/>
    <property type="match status" value="1"/>
</dbReference>
<proteinExistence type="inferred from homology"/>
<dbReference type="InterPro" id="IPR033138">
    <property type="entry name" value="Cu_oxidase_CS"/>
</dbReference>
<dbReference type="SUPFAM" id="SSF49503">
    <property type="entry name" value="Cupredoxins"/>
    <property type="match status" value="3"/>
</dbReference>
<dbReference type="GO" id="GO:0010106">
    <property type="term" value="P:cellular response to iron ion starvation"/>
    <property type="evidence" value="ECO:0007669"/>
    <property type="project" value="TreeGrafter"/>
</dbReference>
<evidence type="ECO:0000259" key="9">
    <source>
        <dbReference type="Pfam" id="PF07732"/>
    </source>
</evidence>